<sequence length="190" mass="22064">MNHRLHLKFEQLERATERLLASAEALGPDQNTAPAPGKWSAVQVVHHLFYIEENILKYIQKKLQAEEILPKVSFFTRLRVQLVRLLLRLPGLKFKAPRGVATLTDTGEVPTLPEMRKSWEASRRQLERLLNEFPSRQQNRAIFPHPRSGRITIYQVMEHLVDHLLHHQQQLNRITKALRPASRVQVDAQA</sequence>
<accession>A0ABS0Q262</accession>
<dbReference type="EMBL" id="JAEDAE010000001">
    <property type="protein sequence ID" value="MBH8556732.1"/>
    <property type="molecule type" value="Genomic_DNA"/>
</dbReference>
<feature type="domain" description="DinB-like" evidence="1">
    <location>
        <begin position="11"/>
        <end position="171"/>
    </location>
</feature>
<organism evidence="2 3">
    <name type="scientific">Hymenobacter negativus</name>
    <dbReference type="NCBI Taxonomy" id="2795026"/>
    <lineage>
        <taxon>Bacteria</taxon>
        <taxon>Pseudomonadati</taxon>
        <taxon>Bacteroidota</taxon>
        <taxon>Cytophagia</taxon>
        <taxon>Cytophagales</taxon>
        <taxon>Hymenobacteraceae</taxon>
        <taxon>Hymenobacter</taxon>
    </lineage>
</organism>
<reference evidence="2 3" key="1">
    <citation type="submission" date="2020-12" db="EMBL/GenBank/DDBJ databases">
        <title>Hymenobacter sp.</title>
        <authorList>
            <person name="Kim M.K."/>
        </authorList>
    </citation>
    <scope>NUCLEOTIDE SEQUENCE [LARGE SCALE GENOMIC DNA]</scope>
    <source>
        <strain evidence="2 3">BT442</strain>
    </source>
</reference>
<proteinExistence type="predicted"/>
<comment type="caution">
    <text evidence="2">The sequence shown here is derived from an EMBL/GenBank/DDBJ whole genome shotgun (WGS) entry which is preliminary data.</text>
</comment>
<gene>
    <name evidence="2" type="ORF">I7X13_01640</name>
</gene>
<evidence type="ECO:0000313" key="2">
    <source>
        <dbReference type="EMBL" id="MBH8556732.1"/>
    </source>
</evidence>
<name>A0ABS0Q262_9BACT</name>
<dbReference type="InterPro" id="IPR024775">
    <property type="entry name" value="DinB-like"/>
</dbReference>
<protein>
    <submittedName>
        <fullName evidence="2">DinB family protein</fullName>
    </submittedName>
</protein>
<evidence type="ECO:0000313" key="3">
    <source>
        <dbReference type="Proteomes" id="UP000625631"/>
    </source>
</evidence>
<dbReference type="RefSeq" id="WP_198074112.1">
    <property type="nucleotide sequence ID" value="NZ_JAEDAE010000001.1"/>
</dbReference>
<dbReference type="SUPFAM" id="SSF109854">
    <property type="entry name" value="DinB/YfiT-like putative metalloenzymes"/>
    <property type="match status" value="1"/>
</dbReference>
<dbReference type="Gene3D" id="1.20.120.450">
    <property type="entry name" value="dinb family like domain"/>
    <property type="match status" value="1"/>
</dbReference>
<dbReference type="Pfam" id="PF12867">
    <property type="entry name" value="DinB_2"/>
    <property type="match status" value="1"/>
</dbReference>
<keyword evidence="3" id="KW-1185">Reference proteome</keyword>
<dbReference type="InterPro" id="IPR034660">
    <property type="entry name" value="DinB/YfiT-like"/>
</dbReference>
<dbReference type="Proteomes" id="UP000625631">
    <property type="component" value="Unassembled WGS sequence"/>
</dbReference>
<evidence type="ECO:0000259" key="1">
    <source>
        <dbReference type="Pfam" id="PF12867"/>
    </source>
</evidence>